<feature type="compositionally biased region" description="Low complexity" evidence="1">
    <location>
        <begin position="47"/>
        <end position="58"/>
    </location>
</feature>
<feature type="compositionally biased region" description="Basic and acidic residues" evidence="1">
    <location>
        <begin position="334"/>
        <end position="350"/>
    </location>
</feature>
<comment type="caution">
    <text evidence="2">The sequence shown here is derived from an EMBL/GenBank/DDBJ whole genome shotgun (WGS) entry which is preliminary data.</text>
</comment>
<reference evidence="2" key="1">
    <citation type="submission" date="2023-08" db="EMBL/GenBank/DDBJ databases">
        <title>Black Yeasts Isolated from many extreme environments.</title>
        <authorList>
            <person name="Coleine C."/>
            <person name="Stajich J.E."/>
            <person name="Selbmann L."/>
        </authorList>
    </citation>
    <scope>NUCLEOTIDE SEQUENCE</scope>
    <source>
        <strain evidence="2">CCFEE 5810</strain>
    </source>
</reference>
<proteinExistence type="predicted"/>
<dbReference type="AlphaFoldDB" id="A0AAN8A165"/>
<evidence type="ECO:0000313" key="3">
    <source>
        <dbReference type="Proteomes" id="UP001310594"/>
    </source>
</evidence>
<feature type="region of interest" description="Disordered" evidence="1">
    <location>
        <begin position="329"/>
        <end position="352"/>
    </location>
</feature>
<sequence length="460" mass="50488">MISLEEYAALPPSIQKKYFSPAERLRIVQESAAQQRKRQRRKQTWLSSTSSTSSSGRSESSREHEPSPSPSSDDPHPSRTQAQPKNKDRATWLSRLPAKVQQPHSSILKRCDERQVDSETTQPPSHRSPLPDNHDAPELCQLPSASLQPSNTTSEKRLDLNIARRGSNDTAADTSISNSQFQKRGCAPPSDSTLPPPCRSAQPSPPVTKPLTIVRPKRKSMHRALTLVPLALPPPTLTPLSEATPSPVQPALVAARLSRPYLNHMVVPANRWPHSASFQIPGSHRQSHSEFAHGFDISLAPGHCLESIPSSPSTDASFLIQGASSLDSLDEDDASLHTDTPEPTSHERKVAQSASFDSGIVLPFQMNHAEGVERSRRSSNLSGREMALRFTRLEVRTPEEELYRWQRTQTSGVSVADADPLALAPLVISLELDGRCGAFAAQSGSQPRGLGRVWNSIRRH</sequence>
<protein>
    <submittedName>
        <fullName evidence="2">Uncharacterized protein</fullName>
    </submittedName>
</protein>
<feature type="compositionally biased region" description="Polar residues" evidence="1">
    <location>
        <begin position="143"/>
        <end position="153"/>
    </location>
</feature>
<feature type="compositionally biased region" description="Pro residues" evidence="1">
    <location>
        <begin position="194"/>
        <end position="208"/>
    </location>
</feature>
<dbReference type="EMBL" id="JAVRQU010000016">
    <property type="protein sequence ID" value="KAK5694232.1"/>
    <property type="molecule type" value="Genomic_DNA"/>
</dbReference>
<dbReference type="Proteomes" id="UP001310594">
    <property type="component" value="Unassembled WGS sequence"/>
</dbReference>
<evidence type="ECO:0000313" key="2">
    <source>
        <dbReference type="EMBL" id="KAK5694232.1"/>
    </source>
</evidence>
<feature type="compositionally biased region" description="Polar residues" evidence="1">
    <location>
        <begin position="168"/>
        <end position="182"/>
    </location>
</feature>
<accession>A0AAN8A165</accession>
<evidence type="ECO:0000256" key="1">
    <source>
        <dbReference type="SAM" id="MobiDB-lite"/>
    </source>
</evidence>
<name>A0AAN8A165_9PEZI</name>
<organism evidence="2 3">
    <name type="scientific">Elasticomyces elasticus</name>
    <dbReference type="NCBI Taxonomy" id="574655"/>
    <lineage>
        <taxon>Eukaryota</taxon>
        <taxon>Fungi</taxon>
        <taxon>Dikarya</taxon>
        <taxon>Ascomycota</taxon>
        <taxon>Pezizomycotina</taxon>
        <taxon>Dothideomycetes</taxon>
        <taxon>Dothideomycetidae</taxon>
        <taxon>Mycosphaerellales</taxon>
        <taxon>Teratosphaeriaceae</taxon>
        <taxon>Elasticomyces</taxon>
    </lineage>
</organism>
<feature type="region of interest" description="Disordered" evidence="1">
    <location>
        <begin position="30"/>
        <end position="211"/>
    </location>
</feature>
<gene>
    <name evidence="2" type="ORF">LTR97_009854</name>
</gene>